<gene>
    <name evidence="6" type="ordered locus">Mesau_00734</name>
</gene>
<keyword evidence="3" id="KW-0175">Coiled coil</keyword>
<dbReference type="eggNOG" id="COG1961">
    <property type="taxonomic scope" value="Bacteria"/>
</dbReference>
<protein>
    <submittedName>
        <fullName evidence="6">Site-specific recombinase, DNA invertase Pin</fullName>
    </submittedName>
</protein>
<dbReference type="InterPro" id="IPR011109">
    <property type="entry name" value="DNA_bind_recombinase_dom"/>
</dbReference>
<dbReference type="InterPro" id="IPR036162">
    <property type="entry name" value="Resolvase-like_N_sf"/>
</dbReference>
<dbReference type="Proteomes" id="UP000010998">
    <property type="component" value="Chromosome"/>
</dbReference>
<evidence type="ECO:0000256" key="3">
    <source>
        <dbReference type="SAM" id="Coils"/>
    </source>
</evidence>
<dbReference type="SMART" id="SM00857">
    <property type="entry name" value="Resolvase"/>
    <property type="match status" value="1"/>
</dbReference>
<evidence type="ECO:0000259" key="5">
    <source>
        <dbReference type="PROSITE" id="PS51737"/>
    </source>
</evidence>
<dbReference type="SUPFAM" id="SSF53041">
    <property type="entry name" value="Resolvase-like"/>
    <property type="match status" value="1"/>
</dbReference>
<name>L0KFC3_MESAW</name>
<feature type="coiled-coil region" evidence="3">
    <location>
        <begin position="443"/>
        <end position="470"/>
    </location>
</feature>
<evidence type="ECO:0000259" key="4">
    <source>
        <dbReference type="PROSITE" id="PS51736"/>
    </source>
</evidence>
<proteinExistence type="predicted"/>
<dbReference type="Pfam" id="PF13408">
    <property type="entry name" value="Zn_ribbon_recom"/>
    <property type="match status" value="1"/>
</dbReference>
<dbReference type="InterPro" id="IPR006119">
    <property type="entry name" value="Resolv_N"/>
</dbReference>
<keyword evidence="7" id="KW-1185">Reference proteome</keyword>
<evidence type="ECO:0000313" key="6">
    <source>
        <dbReference type="EMBL" id="AGB43220.1"/>
    </source>
</evidence>
<dbReference type="PANTHER" id="PTHR30461">
    <property type="entry name" value="DNA-INVERTASE FROM LAMBDOID PROPHAGE"/>
    <property type="match status" value="1"/>
</dbReference>
<feature type="domain" description="Recombinase" evidence="5">
    <location>
        <begin position="201"/>
        <end position="320"/>
    </location>
</feature>
<dbReference type="GO" id="GO:0000150">
    <property type="term" value="F:DNA strand exchange activity"/>
    <property type="evidence" value="ECO:0007669"/>
    <property type="project" value="InterPro"/>
</dbReference>
<dbReference type="InterPro" id="IPR038109">
    <property type="entry name" value="DNA_bind_recomb_sf"/>
</dbReference>
<accession>L0KFC3</accession>
<dbReference type="Pfam" id="PF00239">
    <property type="entry name" value="Resolvase"/>
    <property type="match status" value="1"/>
</dbReference>
<evidence type="ECO:0000256" key="2">
    <source>
        <dbReference type="ARBA" id="ARBA00023172"/>
    </source>
</evidence>
<dbReference type="CDD" id="cd00338">
    <property type="entry name" value="Ser_Recombinase"/>
    <property type="match status" value="1"/>
</dbReference>
<dbReference type="PROSITE" id="PS51736">
    <property type="entry name" value="RECOMBINASES_3"/>
    <property type="match status" value="1"/>
</dbReference>
<evidence type="ECO:0000313" key="7">
    <source>
        <dbReference type="Proteomes" id="UP000010998"/>
    </source>
</evidence>
<keyword evidence="2" id="KW-0233">DNA recombination</keyword>
<dbReference type="InterPro" id="IPR025827">
    <property type="entry name" value="Zn_ribbon_recom_dom"/>
</dbReference>
<keyword evidence="1" id="KW-0238">DNA-binding</keyword>
<dbReference type="EMBL" id="CP003358">
    <property type="protein sequence ID" value="AGB43220.1"/>
    <property type="molecule type" value="Genomic_DNA"/>
</dbReference>
<dbReference type="HOGENOM" id="CLU_030020_3_1_5"/>
<evidence type="ECO:0000256" key="1">
    <source>
        <dbReference type="ARBA" id="ARBA00023125"/>
    </source>
</evidence>
<dbReference type="PROSITE" id="PS51737">
    <property type="entry name" value="RECOMBINASE_DNA_BIND"/>
    <property type="match status" value="1"/>
</dbReference>
<dbReference type="KEGG" id="mam:Mesau_00734"/>
<dbReference type="Gene3D" id="3.40.50.1390">
    <property type="entry name" value="Resolvase, N-terminal catalytic domain"/>
    <property type="match status" value="1"/>
</dbReference>
<dbReference type="PANTHER" id="PTHR30461:SF2">
    <property type="entry name" value="SERINE RECOMBINASE PINE-RELATED"/>
    <property type="match status" value="1"/>
</dbReference>
<dbReference type="Gene3D" id="3.90.1750.20">
    <property type="entry name" value="Putative Large Serine Recombinase, Chain B, Domain 2"/>
    <property type="match status" value="1"/>
</dbReference>
<sequence>MLWTEDPHLYKALDMIKHTPRANLANRPKAYSYVRFSTPEQAKGDSFRRQTEAAEKYAALHGFEMDTKFTFHDLGKSAYRGGNVADGMLGEFLSYVKSGDVPQGSYLLVENLDRVSREAPRKALRTLEDIVDAGVNVVTLSDGRTYTQETLNQDTMMLFASIMYFARANEESATKARRLRDAWGNKRKNAAIKPLSALCPGWMRLRDDRTGFDLIPERADVVRRVFDMTLAGKGQHTIAETFNKEGVPVFGRGSHWHRTYIKKMLSDASTIGAFTPHRVETVGAKRQRIPTETVEGYFPAVVDREVFERVNALSSGRAVRESNSGGPANILAGLAKCPGCGSTMTRVNKGGKKGGRPYLVCTTAKAKGGCDYRHKVRIDGIEAAIIGNAGWLNASLPATDEALQSEWERATAADMAVGDEIELLVGAITKLGEQSSRALLDKLRQNEAAREGIQRTIADLERRIADTLTNRVQVTAAQFVDAAEAEQRDIALINATLRQLFTNVEVDWLSGRLRFHWKHAPGETTGITYAWAKEDA</sequence>
<dbReference type="GO" id="GO:0003677">
    <property type="term" value="F:DNA binding"/>
    <property type="evidence" value="ECO:0007669"/>
    <property type="project" value="UniProtKB-KW"/>
</dbReference>
<feature type="domain" description="Resolvase/invertase-type recombinase catalytic" evidence="4">
    <location>
        <begin position="29"/>
        <end position="190"/>
    </location>
</feature>
<dbReference type="InterPro" id="IPR050639">
    <property type="entry name" value="SSR_resolvase"/>
</dbReference>
<dbReference type="Pfam" id="PF07508">
    <property type="entry name" value="Recombinase"/>
    <property type="match status" value="1"/>
</dbReference>
<dbReference type="AlphaFoldDB" id="L0KFC3"/>
<reference evidence="7" key="1">
    <citation type="submission" date="2012-02" db="EMBL/GenBank/DDBJ databases">
        <title>Complete sequence of Mesorhizobium australicum WSM2073.</title>
        <authorList>
            <person name="Lucas S."/>
            <person name="Han J."/>
            <person name="Lapidus A."/>
            <person name="Cheng J.-F."/>
            <person name="Goodwin L."/>
            <person name="Pitluck S."/>
            <person name="Peters L."/>
            <person name="Gu W."/>
            <person name="Detter J.C."/>
            <person name="Han C."/>
            <person name="Tapia R."/>
            <person name="Land M."/>
            <person name="Hauser L."/>
            <person name="Kyrpides N."/>
            <person name="Ivanova N."/>
            <person name="Pagani I."/>
            <person name="Reeve W.G."/>
            <person name="Howieson J.G."/>
            <person name="Tiwari R.P."/>
            <person name="O'Hara G.W."/>
            <person name="Atkins C.A."/>
            <person name="Ronson C.W."/>
            <person name="Nandasena K.G."/>
            <person name="Woyke T."/>
        </authorList>
    </citation>
    <scope>NUCLEOTIDE SEQUENCE [LARGE SCALE GENOMIC DNA]</scope>
    <source>
        <strain evidence="7">LMG 24608 / HAMBI 3006 / WSM2073</strain>
    </source>
</reference>
<organism evidence="6 7">
    <name type="scientific">Mesorhizobium australicum (strain HAMBI 3006 / LMG 24608 / WSM2073)</name>
    <dbReference type="NCBI Taxonomy" id="754035"/>
    <lineage>
        <taxon>Bacteria</taxon>
        <taxon>Pseudomonadati</taxon>
        <taxon>Pseudomonadota</taxon>
        <taxon>Alphaproteobacteria</taxon>
        <taxon>Hyphomicrobiales</taxon>
        <taxon>Phyllobacteriaceae</taxon>
        <taxon>Mesorhizobium</taxon>
    </lineage>
</organism>